<keyword evidence="3 4" id="KW-0408">Iron</keyword>
<dbReference type="KEGG" id="sbal:HUE88_07760"/>
<keyword evidence="8" id="KW-1185">Reference proteome</keyword>
<keyword evidence="2 4" id="KW-0479">Metal-binding</keyword>
<feature type="domain" description="Cytochrome c" evidence="6">
    <location>
        <begin position="45"/>
        <end position="139"/>
    </location>
</feature>
<evidence type="ECO:0000313" key="8">
    <source>
        <dbReference type="Proteomes" id="UP000593994"/>
    </source>
</evidence>
<evidence type="ECO:0000256" key="4">
    <source>
        <dbReference type="PROSITE-ProRule" id="PRU00433"/>
    </source>
</evidence>
<accession>A0A7S7LTF0</accession>
<dbReference type="GO" id="GO:0046872">
    <property type="term" value="F:metal ion binding"/>
    <property type="evidence" value="ECO:0007669"/>
    <property type="project" value="UniProtKB-KW"/>
</dbReference>
<feature type="chain" id="PRO_5032501158" evidence="5">
    <location>
        <begin position="20"/>
        <end position="139"/>
    </location>
</feature>
<dbReference type="GO" id="GO:0009055">
    <property type="term" value="F:electron transfer activity"/>
    <property type="evidence" value="ECO:0007669"/>
    <property type="project" value="InterPro"/>
</dbReference>
<dbReference type="InterPro" id="IPR009056">
    <property type="entry name" value="Cyt_c-like_dom"/>
</dbReference>
<name>A0A7S7LTF0_9BACT</name>
<dbReference type="EMBL" id="CP054492">
    <property type="protein sequence ID" value="QOY51038.1"/>
    <property type="molecule type" value="Genomic_DNA"/>
</dbReference>
<evidence type="ECO:0000256" key="3">
    <source>
        <dbReference type="ARBA" id="ARBA00023004"/>
    </source>
</evidence>
<evidence type="ECO:0000256" key="5">
    <source>
        <dbReference type="SAM" id="SignalP"/>
    </source>
</evidence>
<feature type="signal peptide" evidence="5">
    <location>
        <begin position="1"/>
        <end position="19"/>
    </location>
</feature>
<dbReference type="Proteomes" id="UP000593994">
    <property type="component" value="Chromosome"/>
</dbReference>
<gene>
    <name evidence="7" type="ORF">HUE88_07760</name>
</gene>
<keyword evidence="5" id="KW-0732">Signal</keyword>
<evidence type="ECO:0000256" key="2">
    <source>
        <dbReference type="ARBA" id="ARBA00022723"/>
    </source>
</evidence>
<sequence>MNKVIITLSIVFSLSQATALNTEMQKYMKTLDNEAKKENPSFSGFDYKRGEKIFTSEHIGKNNKLISCVSCHTNELSKQGLNEHTNKVIEPLSPSANAKRFTDVKDVQKWLRRNFKDVYAREGSAQEKGDVITYIISKK</sequence>
<protein>
    <submittedName>
        <fullName evidence="7">DUF1924 domain-containing protein</fullName>
    </submittedName>
</protein>
<evidence type="ECO:0000256" key="1">
    <source>
        <dbReference type="ARBA" id="ARBA00022617"/>
    </source>
</evidence>
<dbReference type="SUPFAM" id="SSF46626">
    <property type="entry name" value="Cytochrome c"/>
    <property type="match status" value="1"/>
</dbReference>
<evidence type="ECO:0000313" key="7">
    <source>
        <dbReference type="EMBL" id="QOY51038.1"/>
    </source>
</evidence>
<dbReference type="InterPro" id="IPR015170">
    <property type="entry name" value="DUF1924_SHP"/>
</dbReference>
<dbReference type="Pfam" id="PF09086">
    <property type="entry name" value="DUF1924"/>
    <property type="match status" value="1"/>
</dbReference>
<dbReference type="GO" id="GO:0020037">
    <property type="term" value="F:heme binding"/>
    <property type="evidence" value="ECO:0007669"/>
    <property type="project" value="InterPro"/>
</dbReference>
<keyword evidence="1 4" id="KW-0349">Heme</keyword>
<dbReference type="Gene3D" id="1.10.760.10">
    <property type="entry name" value="Cytochrome c-like domain"/>
    <property type="match status" value="1"/>
</dbReference>
<dbReference type="PROSITE" id="PS51007">
    <property type="entry name" value="CYTC"/>
    <property type="match status" value="1"/>
</dbReference>
<dbReference type="RefSeq" id="WP_194368153.1">
    <property type="nucleotide sequence ID" value="NZ_CP054492.1"/>
</dbReference>
<organism evidence="7 8">
    <name type="scientific">Candidatus Sulfurimonas baltica</name>
    <dbReference type="NCBI Taxonomy" id="2740404"/>
    <lineage>
        <taxon>Bacteria</taxon>
        <taxon>Pseudomonadati</taxon>
        <taxon>Campylobacterota</taxon>
        <taxon>Epsilonproteobacteria</taxon>
        <taxon>Campylobacterales</taxon>
        <taxon>Sulfurimonadaceae</taxon>
        <taxon>Sulfurimonas</taxon>
    </lineage>
</organism>
<reference evidence="7 8" key="1">
    <citation type="submission" date="2020-05" db="EMBL/GenBank/DDBJ databases">
        <title>Sulfurimonas marisnigri, sp. nov., and Sulfurimonas baltica, sp. nov., manganese oxide reducing chemolithoautotrophs of the class Epsilonproteobacteria isolated from the pelagic redoxclines of the Black and Baltic Seas and emended description of the genus Sulfurimonas.</title>
        <authorList>
            <person name="Henkel J.V."/>
            <person name="Laudan C."/>
            <person name="Werner J."/>
            <person name="Neu T."/>
            <person name="Plewe S."/>
            <person name="Sproer C."/>
            <person name="Bunk B."/>
            <person name="Schulz-Vogt H.N."/>
        </authorList>
    </citation>
    <scope>NUCLEOTIDE SEQUENCE [LARGE SCALE GENOMIC DNA]</scope>
    <source>
        <strain evidence="7 8">GD2</strain>
    </source>
</reference>
<dbReference type="InterPro" id="IPR036909">
    <property type="entry name" value="Cyt_c-like_dom_sf"/>
</dbReference>
<dbReference type="AlphaFoldDB" id="A0A7S7LTF0"/>
<evidence type="ECO:0000259" key="6">
    <source>
        <dbReference type="PROSITE" id="PS51007"/>
    </source>
</evidence>
<proteinExistence type="predicted"/>